<dbReference type="GeneID" id="89933124"/>
<organism evidence="1 2">
    <name type="scientific">Canariomyces notabilis</name>
    <dbReference type="NCBI Taxonomy" id="2074819"/>
    <lineage>
        <taxon>Eukaryota</taxon>
        <taxon>Fungi</taxon>
        <taxon>Dikarya</taxon>
        <taxon>Ascomycota</taxon>
        <taxon>Pezizomycotina</taxon>
        <taxon>Sordariomycetes</taxon>
        <taxon>Sordariomycetidae</taxon>
        <taxon>Sordariales</taxon>
        <taxon>Chaetomiaceae</taxon>
        <taxon>Canariomyces</taxon>
    </lineage>
</organism>
<evidence type="ECO:0000313" key="1">
    <source>
        <dbReference type="EMBL" id="KAK4116418.1"/>
    </source>
</evidence>
<dbReference type="Proteomes" id="UP001302812">
    <property type="component" value="Unassembled WGS sequence"/>
</dbReference>
<dbReference type="EMBL" id="MU853333">
    <property type="protein sequence ID" value="KAK4116418.1"/>
    <property type="molecule type" value="Genomic_DNA"/>
</dbReference>
<reference evidence="1" key="1">
    <citation type="journal article" date="2023" name="Mol. Phylogenet. Evol.">
        <title>Genome-scale phylogeny and comparative genomics of the fungal order Sordariales.</title>
        <authorList>
            <person name="Hensen N."/>
            <person name="Bonometti L."/>
            <person name="Westerberg I."/>
            <person name="Brannstrom I.O."/>
            <person name="Guillou S."/>
            <person name="Cros-Aarteil S."/>
            <person name="Calhoun S."/>
            <person name="Haridas S."/>
            <person name="Kuo A."/>
            <person name="Mondo S."/>
            <person name="Pangilinan J."/>
            <person name="Riley R."/>
            <person name="LaButti K."/>
            <person name="Andreopoulos B."/>
            <person name="Lipzen A."/>
            <person name="Chen C."/>
            <person name="Yan M."/>
            <person name="Daum C."/>
            <person name="Ng V."/>
            <person name="Clum A."/>
            <person name="Steindorff A."/>
            <person name="Ohm R.A."/>
            <person name="Martin F."/>
            <person name="Silar P."/>
            <person name="Natvig D.O."/>
            <person name="Lalanne C."/>
            <person name="Gautier V."/>
            <person name="Ament-Velasquez S.L."/>
            <person name="Kruys A."/>
            <person name="Hutchinson M.I."/>
            <person name="Powell A.J."/>
            <person name="Barry K."/>
            <person name="Miller A.N."/>
            <person name="Grigoriev I.V."/>
            <person name="Debuchy R."/>
            <person name="Gladieux P."/>
            <person name="Hiltunen Thoren M."/>
            <person name="Johannesson H."/>
        </authorList>
    </citation>
    <scope>NUCLEOTIDE SEQUENCE</scope>
    <source>
        <strain evidence="1">CBS 508.74</strain>
    </source>
</reference>
<gene>
    <name evidence="1" type="ORF">N656DRAFT_248260</name>
</gene>
<dbReference type="RefSeq" id="XP_064673988.1">
    <property type="nucleotide sequence ID" value="XM_064809001.1"/>
</dbReference>
<name>A0AAN6TL08_9PEZI</name>
<proteinExistence type="predicted"/>
<sequence length="73" mass="8096">MIRSYLGSSFVCILQSVALQRVSPVKPEQKRSCIFISHGLQGPASPGAPAFRAAKFPPTWERGFFISHMFLTL</sequence>
<protein>
    <submittedName>
        <fullName evidence="1">Uncharacterized protein</fullName>
    </submittedName>
</protein>
<evidence type="ECO:0000313" key="2">
    <source>
        <dbReference type="Proteomes" id="UP001302812"/>
    </source>
</evidence>
<comment type="caution">
    <text evidence="1">The sequence shown here is derived from an EMBL/GenBank/DDBJ whole genome shotgun (WGS) entry which is preliminary data.</text>
</comment>
<reference evidence="1" key="2">
    <citation type="submission" date="2023-05" db="EMBL/GenBank/DDBJ databases">
        <authorList>
            <consortium name="Lawrence Berkeley National Laboratory"/>
            <person name="Steindorff A."/>
            <person name="Hensen N."/>
            <person name="Bonometti L."/>
            <person name="Westerberg I."/>
            <person name="Brannstrom I.O."/>
            <person name="Guillou S."/>
            <person name="Cros-Aarteil S."/>
            <person name="Calhoun S."/>
            <person name="Haridas S."/>
            <person name="Kuo A."/>
            <person name="Mondo S."/>
            <person name="Pangilinan J."/>
            <person name="Riley R."/>
            <person name="Labutti K."/>
            <person name="Andreopoulos B."/>
            <person name="Lipzen A."/>
            <person name="Chen C."/>
            <person name="Yanf M."/>
            <person name="Daum C."/>
            <person name="Ng V."/>
            <person name="Clum A."/>
            <person name="Ohm R."/>
            <person name="Martin F."/>
            <person name="Silar P."/>
            <person name="Natvig D."/>
            <person name="Lalanne C."/>
            <person name="Gautier V."/>
            <person name="Ament-Velasquez S.L."/>
            <person name="Kruys A."/>
            <person name="Hutchinson M.I."/>
            <person name="Powell A.J."/>
            <person name="Barry K."/>
            <person name="Miller A.N."/>
            <person name="Grigoriev I.V."/>
            <person name="Debuchy R."/>
            <person name="Gladieux P."/>
            <person name="Thoren M.H."/>
            <person name="Johannesson H."/>
        </authorList>
    </citation>
    <scope>NUCLEOTIDE SEQUENCE</scope>
    <source>
        <strain evidence="1">CBS 508.74</strain>
    </source>
</reference>
<keyword evidence="2" id="KW-1185">Reference proteome</keyword>
<accession>A0AAN6TL08</accession>
<dbReference type="AlphaFoldDB" id="A0AAN6TL08"/>